<dbReference type="OrthoDB" id="9805749at2"/>
<evidence type="ECO:0000256" key="4">
    <source>
        <dbReference type="ARBA" id="ARBA00022692"/>
    </source>
</evidence>
<dbReference type="Proteomes" id="UP000019760">
    <property type="component" value="Unassembled WGS sequence"/>
</dbReference>
<feature type="transmembrane region" description="Helical" evidence="7">
    <location>
        <begin position="395"/>
        <end position="417"/>
    </location>
</feature>
<feature type="transmembrane region" description="Helical" evidence="7">
    <location>
        <begin position="55"/>
        <end position="72"/>
    </location>
</feature>
<dbReference type="PANTHER" id="PTHR42810:SF2">
    <property type="entry name" value="PURINE PERMEASE C1399.01C-RELATED"/>
    <property type="match status" value="1"/>
</dbReference>
<feature type="transmembrane region" description="Helical" evidence="7">
    <location>
        <begin position="282"/>
        <end position="304"/>
    </location>
</feature>
<dbReference type="RefSeq" id="WP_052511665.1">
    <property type="nucleotide sequence ID" value="NZ_BAND01000015.1"/>
</dbReference>
<dbReference type="InterPro" id="IPR006043">
    <property type="entry name" value="NCS2"/>
</dbReference>
<keyword evidence="9" id="KW-1185">Reference proteome</keyword>
<keyword evidence="6 7" id="KW-0472">Membrane</keyword>
<comment type="caution">
    <text evidence="8">The sequence shown here is derived from an EMBL/GenBank/DDBJ whole genome shotgun (WGS) entry which is preliminary data.</text>
</comment>
<evidence type="ECO:0000256" key="2">
    <source>
        <dbReference type="ARBA" id="ARBA00008821"/>
    </source>
</evidence>
<proteinExistence type="inferred from homology"/>
<dbReference type="Pfam" id="PF00860">
    <property type="entry name" value="Xan_ur_permease"/>
    <property type="match status" value="1"/>
</dbReference>
<feature type="transmembrane region" description="Helical" evidence="7">
    <location>
        <begin position="348"/>
        <end position="369"/>
    </location>
</feature>
<evidence type="ECO:0000256" key="6">
    <source>
        <dbReference type="ARBA" id="ARBA00023136"/>
    </source>
</evidence>
<evidence type="ECO:0000256" key="5">
    <source>
        <dbReference type="ARBA" id="ARBA00022989"/>
    </source>
</evidence>
<feature type="transmembrane region" description="Helical" evidence="7">
    <location>
        <begin position="137"/>
        <end position="155"/>
    </location>
</feature>
<accession>A0A023D303</accession>
<dbReference type="GO" id="GO:0005886">
    <property type="term" value="C:plasma membrane"/>
    <property type="evidence" value="ECO:0007669"/>
    <property type="project" value="TreeGrafter"/>
</dbReference>
<feature type="transmembrane region" description="Helical" evidence="7">
    <location>
        <begin position="105"/>
        <end position="130"/>
    </location>
</feature>
<feature type="transmembrane region" description="Helical" evidence="7">
    <location>
        <begin position="167"/>
        <end position="186"/>
    </location>
</feature>
<gene>
    <name evidence="8" type="ORF">Amme_015_033</name>
</gene>
<dbReference type="AlphaFoldDB" id="A0A023D303"/>
<feature type="transmembrane region" description="Helical" evidence="7">
    <location>
        <begin position="240"/>
        <end position="261"/>
    </location>
</feature>
<comment type="subcellular location">
    <subcellularLocation>
        <location evidence="1">Membrane</location>
        <topology evidence="1">Multi-pass membrane protein</topology>
    </subcellularLocation>
</comment>
<evidence type="ECO:0000256" key="7">
    <source>
        <dbReference type="SAM" id="Phobius"/>
    </source>
</evidence>
<feature type="transmembrane region" description="Helical" evidence="7">
    <location>
        <begin position="316"/>
        <end position="341"/>
    </location>
</feature>
<keyword evidence="5 7" id="KW-1133">Transmembrane helix</keyword>
<reference evidence="8 9" key="2">
    <citation type="journal article" date="2014" name="FEMS Microbiol. Lett.">
        <title>Draft genomic DNA sequence of the facultatively methylotrophic bacterium Acidomonas methanolica type strain MB58.</title>
        <authorList>
            <person name="Higashiura N."/>
            <person name="Hadano H."/>
            <person name="Hirakawa H."/>
            <person name="Matsutani M."/>
            <person name="Takabe S."/>
            <person name="Matsushita K."/>
            <person name="Azuma Y."/>
        </authorList>
    </citation>
    <scope>NUCLEOTIDE SEQUENCE [LARGE SCALE GENOMIC DNA]</scope>
    <source>
        <strain evidence="8 9">MB58</strain>
    </source>
</reference>
<dbReference type="PANTHER" id="PTHR42810">
    <property type="entry name" value="PURINE PERMEASE C1399.01C-RELATED"/>
    <property type="match status" value="1"/>
</dbReference>
<organism evidence="8 9">
    <name type="scientific">Acidomonas methanolica NBRC 104435</name>
    <dbReference type="NCBI Taxonomy" id="1231351"/>
    <lineage>
        <taxon>Bacteria</taxon>
        <taxon>Pseudomonadati</taxon>
        <taxon>Pseudomonadota</taxon>
        <taxon>Alphaproteobacteria</taxon>
        <taxon>Acetobacterales</taxon>
        <taxon>Acetobacteraceae</taxon>
        <taxon>Acidomonas</taxon>
    </lineage>
</organism>
<protein>
    <submittedName>
        <fullName evidence="8">Uracil-xanthine permease</fullName>
    </submittedName>
</protein>
<comment type="similarity">
    <text evidence="2">Belongs to the nucleobase:cation symporter-2 (NCS2) (TC 2.A.40) family.</text>
</comment>
<evidence type="ECO:0000256" key="1">
    <source>
        <dbReference type="ARBA" id="ARBA00004141"/>
    </source>
</evidence>
<reference evidence="9" key="1">
    <citation type="journal article" date="2014" name="FEMS Microbiol. Lett.">
        <title>Draft Genomic DNA Sequence of the Facultatively Methylotrophic Bacterium Acidomonas methanolica type strain MB58.</title>
        <authorList>
            <person name="Higashiura N."/>
            <person name="Hadano H."/>
            <person name="Hirakawa H."/>
            <person name="Matsutani M."/>
            <person name="Takabe S."/>
            <person name="Matsushita K."/>
            <person name="Azuma Y."/>
        </authorList>
    </citation>
    <scope>NUCLEOTIDE SEQUENCE [LARGE SCALE GENOMIC DNA]</scope>
    <source>
        <strain evidence="9">MB58</strain>
    </source>
</reference>
<keyword evidence="4 7" id="KW-0812">Transmembrane</keyword>
<evidence type="ECO:0000313" key="8">
    <source>
        <dbReference type="EMBL" id="GAJ28166.1"/>
    </source>
</evidence>
<feature type="transmembrane region" description="Helical" evidence="7">
    <location>
        <begin position="193"/>
        <end position="213"/>
    </location>
</feature>
<evidence type="ECO:0000256" key="3">
    <source>
        <dbReference type="ARBA" id="ARBA00022448"/>
    </source>
</evidence>
<evidence type="ECO:0000313" key="9">
    <source>
        <dbReference type="Proteomes" id="UP000019760"/>
    </source>
</evidence>
<keyword evidence="3" id="KW-0813">Transport</keyword>
<dbReference type="EMBL" id="BAND01000015">
    <property type="protein sequence ID" value="GAJ28166.1"/>
    <property type="molecule type" value="Genomic_DNA"/>
</dbReference>
<name>A0A023D303_ACIMT</name>
<dbReference type="GO" id="GO:0042907">
    <property type="term" value="F:xanthine transmembrane transporter activity"/>
    <property type="evidence" value="ECO:0007669"/>
    <property type="project" value="TreeGrafter"/>
</dbReference>
<sequence>MRGRFPIWRRAEGQGGVAVDEHPGVWQCLALGGQHLLAMTGSNVLGPLLMGFDPNVALLGSGLGTLLFFGVTAGRVPSYLGSSFSFIALVVALTGYAGHGVNPGIALACGGILAVGVMYALIGVVVMGAGSGWIERLMPPSVTGAIGAAIGLNLAPTATRGLGHGDVGTACGLLALLCMAGFAVYGSVVVRRLSVLLALVLSSAVYAVAANGFGMAPPVDFRAIAHAPLIGWPHVVRPRFSAHAVMMLAPVAIVLVAENLGHLKAIGAMMERPLDGLTGRAFLGDGLATILAASLGGTGVTTYVENIGVMAISRVYSTLVFAVAGGLAVLLGFSPFVGAVLHAVPEPVLGGLALGLFGLIAATMVRVWIEHRVDFSRPSTLFPVGAALVAGSADFTLHIGGVTLGGIITASLAAIILNQILAPRGSKETAP</sequence>
<feature type="transmembrane region" description="Helical" evidence="7">
    <location>
        <begin position="79"/>
        <end position="99"/>
    </location>
</feature>